<dbReference type="PRINTS" id="PR00411">
    <property type="entry name" value="PNDRDTASEI"/>
</dbReference>
<evidence type="ECO:0000256" key="1">
    <source>
        <dbReference type="ARBA" id="ARBA00022485"/>
    </source>
</evidence>
<dbReference type="PANTHER" id="PTHR43498:SF1">
    <property type="entry name" value="COB--COM HETERODISULFIDE REDUCTASE IRON-SULFUR SUBUNIT A"/>
    <property type="match status" value="1"/>
</dbReference>
<dbReference type="SUPFAM" id="SSF51905">
    <property type="entry name" value="FAD/NAD(P)-binding domain"/>
    <property type="match status" value="1"/>
</dbReference>
<evidence type="ECO:0000256" key="2">
    <source>
        <dbReference type="ARBA" id="ARBA00022723"/>
    </source>
</evidence>
<keyword evidence="2" id="KW-0479">Metal-binding</keyword>
<dbReference type="GO" id="GO:0046872">
    <property type="term" value="F:metal ion binding"/>
    <property type="evidence" value="ECO:0007669"/>
    <property type="project" value="UniProtKB-KW"/>
</dbReference>
<organism evidence="6 7">
    <name type="scientific">Streptomyces malaysiensis</name>
    <dbReference type="NCBI Taxonomy" id="92644"/>
    <lineage>
        <taxon>Bacteria</taxon>
        <taxon>Bacillati</taxon>
        <taxon>Actinomycetota</taxon>
        <taxon>Actinomycetes</taxon>
        <taxon>Kitasatosporales</taxon>
        <taxon>Streptomycetaceae</taxon>
        <taxon>Streptomyces</taxon>
        <taxon>Streptomyces violaceusniger group</taxon>
    </lineage>
</organism>
<name>A0A2J7Z2T0_STRMQ</name>
<dbReference type="InterPro" id="IPR036188">
    <property type="entry name" value="FAD/NAD-bd_sf"/>
</dbReference>
<accession>A0A2J7Z2T0</accession>
<dbReference type="GO" id="GO:0016491">
    <property type="term" value="F:oxidoreductase activity"/>
    <property type="evidence" value="ECO:0007669"/>
    <property type="project" value="UniProtKB-KW"/>
</dbReference>
<proteinExistence type="predicted"/>
<dbReference type="Proteomes" id="UP000236520">
    <property type="component" value="Unassembled WGS sequence"/>
</dbReference>
<dbReference type="Pfam" id="PF12831">
    <property type="entry name" value="FAD_oxidored"/>
    <property type="match status" value="1"/>
</dbReference>
<dbReference type="EMBL" id="LJIW01000001">
    <property type="protein sequence ID" value="PNG94575.1"/>
    <property type="molecule type" value="Genomic_DNA"/>
</dbReference>
<evidence type="ECO:0000256" key="3">
    <source>
        <dbReference type="ARBA" id="ARBA00023002"/>
    </source>
</evidence>
<keyword evidence="5" id="KW-0411">Iron-sulfur</keyword>
<dbReference type="PANTHER" id="PTHR43498">
    <property type="entry name" value="FERREDOXIN:COB-COM HETERODISULFIDE REDUCTASE SUBUNIT A"/>
    <property type="match status" value="1"/>
</dbReference>
<dbReference type="PROSITE" id="PS51257">
    <property type="entry name" value="PROKAR_LIPOPROTEIN"/>
    <property type="match status" value="1"/>
</dbReference>
<evidence type="ECO:0000313" key="6">
    <source>
        <dbReference type="EMBL" id="PNG94575.1"/>
    </source>
</evidence>
<keyword evidence="3" id="KW-0560">Oxidoreductase</keyword>
<dbReference type="RefSeq" id="WP_102933292.1">
    <property type="nucleotide sequence ID" value="NZ_LJIW01000001.1"/>
</dbReference>
<evidence type="ECO:0000313" key="7">
    <source>
        <dbReference type="Proteomes" id="UP000236520"/>
    </source>
</evidence>
<protein>
    <recommendedName>
        <fullName evidence="8">FAD-dependent oxidoreductase</fullName>
    </recommendedName>
</protein>
<sequence>MVNNGVRSKAGRAADAEEVDVLVAGGGSAGVAAACSAAEEGARTVLVEASGSVGGTLAWQYLEHSAGFHSVAGTQVVAGWAQRLVDRLAANGASPGHIRDDVGYTASRTPVDHAELALTESMMLAEVGASVWTESAVTAVTRGADGRLAEAAVHTPDGPRTVRAATVIDATGDAAVAALAGAPMQSDTAATQPVSLSFKLGSVEVPELLAYLRERPEELRPGSVIGEDTAAHANIWGLRTLLTEGHRDGLLSLRRAELHLAAWARRREVVVNVTRTAVGDGTSPAWRGTAHAHLSRQVLEFVRWFRERVPGFADCHLTAVADRVGVRESRRVLGTYTIRGDDVRGGAVFADAIGCGAFPIDVHAADTPTLSHTDSVGAGYEIPLGALLVPDVPNLLVAGRCLSSDHEANGSLRITATCFVTGEAAGVAAAQAAAKAVDPGELDVRYVRDRLAERGARIRLPRGNAAGEAGRGVPPGHQG</sequence>
<keyword evidence="1" id="KW-0004">4Fe-4S</keyword>
<dbReference type="Gene3D" id="3.50.50.60">
    <property type="entry name" value="FAD/NAD(P)-binding domain"/>
    <property type="match status" value="1"/>
</dbReference>
<reference evidence="6 7" key="1">
    <citation type="submission" date="2015-09" db="EMBL/GenBank/DDBJ databases">
        <title>Genome sequence, genome mining and natural product profiling of a biocontrol bacterium Streptomyces malaysiensis F913.</title>
        <authorList>
            <person name="Xu Y."/>
            <person name="Wei J."/>
            <person name="Xie J."/>
            <person name="Li T."/>
            <person name="Zhou Z."/>
        </authorList>
    </citation>
    <scope>NUCLEOTIDE SEQUENCE [LARGE SCALE GENOMIC DNA]</scope>
    <source>
        <strain evidence="6 7">F913</strain>
    </source>
</reference>
<dbReference type="GO" id="GO:0051539">
    <property type="term" value="F:4 iron, 4 sulfur cluster binding"/>
    <property type="evidence" value="ECO:0007669"/>
    <property type="project" value="UniProtKB-KW"/>
</dbReference>
<dbReference type="AlphaFoldDB" id="A0A2J7Z2T0"/>
<dbReference type="InterPro" id="IPR039650">
    <property type="entry name" value="HdrA-like"/>
</dbReference>
<gene>
    <name evidence="6" type="ORF">SMF913_10600</name>
</gene>
<comment type="caution">
    <text evidence="6">The sequence shown here is derived from an EMBL/GenBank/DDBJ whole genome shotgun (WGS) entry which is preliminary data.</text>
</comment>
<keyword evidence="4" id="KW-0408">Iron</keyword>
<evidence type="ECO:0008006" key="8">
    <source>
        <dbReference type="Google" id="ProtNLM"/>
    </source>
</evidence>
<evidence type="ECO:0000256" key="4">
    <source>
        <dbReference type="ARBA" id="ARBA00023004"/>
    </source>
</evidence>
<evidence type="ECO:0000256" key="5">
    <source>
        <dbReference type="ARBA" id="ARBA00023014"/>
    </source>
</evidence>
<keyword evidence="7" id="KW-1185">Reference proteome</keyword>